<feature type="transmembrane region" description="Helical" evidence="1">
    <location>
        <begin position="67"/>
        <end position="86"/>
    </location>
</feature>
<dbReference type="RefSeq" id="WP_066663125.1">
    <property type="nucleotide sequence ID" value="NZ_CBCSCL010000015.1"/>
</dbReference>
<feature type="transmembrane region" description="Helical" evidence="1">
    <location>
        <begin position="98"/>
        <end position="116"/>
    </location>
</feature>
<feature type="domain" description="DUF6644" evidence="2">
    <location>
        <begin position="29"/>
        <end position="158"/>
    </location>
</feature>
<keyword evidence="1" id="KW-0812">Transmembrane</keyword>
<feature type="transmembrane region" description="Helical" evidence="1">
    <location>
        <begin position="137"/>
        <end position="156"/>
    </location>
</feature>
<dbReference type="KEGG" id="bfz:BAU07_23380"/>
<dbReference type="Proteomes" id="UP000091926">
    <property type="component" value="Chromosome"/>
</dbReference>
<feature type="transmembrane region" description="Helical" evidence="1">
    <location>
        <begin position="24"/>
        <end position="47"/>
    </location>
</feature>
<keyword evidence="1" id="KW-1133">Transmembrane helix</keyword>
<evidence type="ECO:0000313" key="4">
    <source>
        <dbReference type="Proteomes" id="UP000091926"/>
    </source>
</evidence>
<keyword evidence="1" id="KW-0472">Membrane</keyword>
<dbReference type="InterPro" id="IPR046586">
    <property type="entry name" value="DUF6644"/>
</dbReference>
<proteinExistence type="predicted"/>
<dbReference type="AlphaFoldDB" id="A0A193GHX4"/>
<dbReference type="OrthoDB" id="8537176at2"/>
<sequence>MNLDAVLQWVAALPFAVFLRDSSIGYLLANAAHIAALGVLIGSIMALDLRLLRARGTLPLSEFGPYLSRMAAIALLVAAVTGLLLFSVKPDEYVRNPAFLAKLAIVGLGIANALWLHAGPGWRRALAGPDIPGSIRVHAALSLLFWLSAIVAGRWIGFL</sequence>
<dbReference type="Pfam" id="PF20349">
    <property type="entry name" value="DUF6644"/>
    <property type="match status" value="1"/>
</dbReference>
<gene>
    <name evidence="3" type="ORF">BAU07_23380</name>
</gene>
<name>A0A193GHX4_9BORD</name>
<keyword evidence="4" id="KW-1185">Reference proteome</keyword>
<evidence type="ECO:0000256" key="1">
    <source>
        <dbReference type="SAM" id="Phobius"/>
    </source>
</evidence>
<dbReference type="EMBL" id="CP016172">
    <property type="protein sequence ID" value="ANN79667.1"/>
    <property type="molecule type" value="Genomic_DNA"/>
</dbReference>
<organism evidence="3 4">
    <name type="scientific">Bordetella flabilis</name>
    <dbReference type="NCBI Taxonomy" id="463014"/>
    <lineage>
        <taxon>Bacteria</taxon>
        <taxon>Pseudomonadati</taxon>
        <taxon>Pseudomonadota</taxon>
        <taxon>Betaproteobacteria</taxon>
        <taxon>Burkholderiales</taxon>
        <taxon>Alcaligenaceae</taxon>
        <taxon>Bordetella</taxon>
    </lineage>
</organism>
<protein>
    <submittedName>
        <fullName evidence="3">DUF2214 domain-containing protein</fullName>
    </submittedName>
</protein>
<evidence type="ECO:0000313" key="3">
    <source>
        <dbReference type="EMBL" id="ANN79667.1"/>
    </source>
</evidence>
<reference evidence="3 4" key="1">
    <citation type="submission" date="2016-06" db="EMBL/GenBank/DDBJ databases">
        <title>Complete genome sequences of Bordetella bronchialis and Bordetella flabilis.</title>
        <authorList>
            <person name="LiPuma J.J."/>
            <person name="Spilker T."/>
        </authorList>
    </citation>
    <scope>NUCLEOTIDE SEQUENCE [LARGE SCALE GENOMIC DNA]</scope>
    <source>
        <strain evidence="3 4">AU10664</strain>
    </source>
</reference>
<accession>A0A193GHX4</accession>
<dbReference type="STRING" id="463014.BAU07_23380"/>
<evidence type="ECO:0000259" key="2">
    <source>
        <dbReference type="Pfam" id="PF20349"/>
    </source>
</evidence>